<evidence type="ECO:0000256" key="2">
    <source>
        <dbReference type="RuleBase" id="RU362039"/>
    </source>
</evidence>
<dbReference type="PANTHER" id="PTHR11124">
    <property type="entry name" value="VACUOLAR SORTING PROTEIN VPS29"/>
    <property type="match status" value="1"/>
</dbReference>
<dbReference type="Pfam" id="PF12850">
    <property type="entry name" value="Metallophos_2"/>
    <property type="match status" value="1"/>
</dbReference>
<dbReference type="SUPFAM" id="SSF56300">
    <property type="entry name" value="Metallo-dependent phosphatases"/>
    <property type="match status" value="1"/>
</dbReference>
<dbReference type="InterPro" id="IPR041802">
    <property type="entry name" value="MPP_YfcE"/>
</dbReference>
<dbReference type="Proteomes" id="UP000501747">
    <property type="component" value="Chromosome"/>
</dbReference>
<dbReference type="GO" id="GO:0016787">
    <property type="term" value="F:hydrolase activity"/>
    <property type="evidence" value="ECO:0007669"/>
    <property type="project" value="UniProtKB-UniRule"/>
</dbReference>
<reference evidence="4 5" key="1">
    <citation type="submission" date="2020-03" db="EMBL/GenBank/DDBJ databases">
        <title>Vagococcus sp. nov., isolated from beetles.</title>
        <authorList>
            <person name="Hyun D.-W."/>
            <person name="Bae J.-W."/>
        </authorList>
    </citation>
    <scope>NUCLEOTIDE SEQUENCE [LARGE SCALE GENOMIC DNA]</scope>
    <source>
        <strain evidence="4 5">HDW17B</strain>
    </source>
</reference>
<dbReference type="EC" id="3.1.4.-" evidence="2"/>
<keyword evidence="5" id="KW-1185">Reference proteome</keyword>
<organism evidence="4 5">
    <name type="scientific">Vagococcus hydrophili</name>
    <dbReference type="NCBI Taxonomy" id="2714947"/>
    <lineage>
        <taxon>Bacteria</taxon>
        <taxon>Bacillati</taxon>
        <taxon>Bacillota</taxon>
        <taxon>Bacilli</taxon>
        <taxon>Lactobacillales</taxon>
        <taxon>Enterococcaceae</taxon>
        <taxon>Vagococcus</taxon>
    </lineage>
</organism>
<evidence type="ECO:0000256" key="1">
    <source>
        <dbReference type="ARBA" id="ARBA00008950"/>
    </source>
</evidence>
<dbReference type="KEGG" id="vhy:G7082_13615"/>
<name>A0A6G8AWI9_9ENTE</name>
<dbReference type="EMBL" id="CP049887">
    <property type="protein sequence ID" value="QIL49461.1"/>
    <property type="molecule type" value="Genomic_DNA"/>
</dbReference>
<dbReference type="RefSeq" id="WP_166035748.1">
    <property type="nucleotide sequence ID" value="NZ_CP049887.1"/>
</dbReference>
<dbReference type="Gene3D" id="3.60.21.10">
    <property type="match status" value="1"/>
</dbReference>
<sequence>MKYLVVSDNHGDRDVLVDIASEWSGKVAGMFHCGDSELEVTDELWQKYIVVKGNCDYDPKYDKECVIKTEDAVFYMTHGHLFNVNTSLTHLAMSAREKEATIAFYGHTHKLFAEMENGILFLNPGSISQPRGKYSDLKTYAMVDISDDTIKVTYHGRDHQVISELSSEFNK</sequence>
<dbReference type="GO" id="GO:0046872">
    <property type="term" value="F:metal ion binding"/>
    <property type="evidence" value="ECO:0007669"/>
    <property type="project" value="UniProtKB-KW"/>
</dbReference>
<comment type="similarity">
    <text evidence="1 2">Belongs to the metallophosphoesterase superfamily. YfcE family.</text>
</comment>
<dbReference type="InterPro" id="IPR029052">
    <property type="entry name" value="Metallo-depent_PP-like"/>
</dbReference>
<dbReference type="InterPro" id="IPR000979">
    <property type="entry name" value="Phosphodiesterase_MJ0936/Vps29"/>
</dbReference>
<feature type="domain" description="Calcineurin-like phosphoesterase" evidence="3">
    <location>
        <begin position="1"/>
        <end position="147"/>
    </location>
</feature>
<accession>A0A6G8AWI9</accession>
<keyword evidence="2" id="KW-0479">Metal-binding</keyword>
<gene>
    <name evidence="4" type="ORF">G7082_13615</name>
</gene>
<protein>
    <recommendedName>
        <fullName evidence="2">Phosphoesterase</fullName>
        <ecNumber evidence="2">3.1.4.-</ecNumber>
    </recommendedName>
</protein>
<proteinExistence type="inferred from homology"/>
<dbReference type="AlphaFoldDB" id="A0A6G8AWI9"/>
<dbReference type="NCBIfam" id="TIGR00040">
    <property type="entry name" value="yfcE"/>
    <property type="match status" value="1"/>
</dbReference>
<evidence type="ECO:0000313" key="5">
    <source>
        <dbReference type="Proteomes" id="UP000501747"/>
    </source>
</evidence>
<evidence type="ECO:0000313" key="4">
    <source>
        <dbReference type="EMBL" id="QIL49461.1"/>
    </source>
</evidence>
<dbReference type="CDD" id="cd00841">
    <property type="entry name" value="MPP_YfcE"/>
    <property type="match status" value="1"/>
</dbReference>
<evidence type="ECO:0000259" key="3">
    <source>
        <dbReference type="Pfam" id="PF12850"/>
    </source>
</evidence>
<comment type="cofactor">
    <cofactor evidence="2">
        <name>a divalent metal cation</name>
        <dbReference type="ChEBI" id="CHEBI:60240"/>
    </cofactor>
</comment>
<dbReference type="InterPro" id="IPR024654">
    <property type="entry name" value="Calcineurin-like_PHP_lpxH"/>
</dbReference>